<proteinExistence type="predicted"/>
<accession>A0A6S6S4N0</accession>
<protein>
    <submittedName>
        <fullName evidence="1">Uncharacterized protein</fullName>
    </submittedName>
</protein>
<organism evidence="1">
    <name type="scientific">uncultured Thiotrichaceae bacterium</name>
    <dbReference type="NCBI Taxonomy" id="298394"/>
    <lineage>
        <taxon>Bacteria</taxon>
        <taxon>Pseudomonadati</taxon>
        <taxon>Pseudomonadota</taxon>
        <taxon>Gammaproteobacteria</taxon>
        <taxon>Thiotrichales</taxon>
        <taxon>Thiotrichaceae</taxon>
        <taxon>environmental samples</taxon>
    </lineage>
</organism>
<dbReference type="AlphaFoldDB" id="A0A6S6S4N0"/>
<evidence type="ECO:0000313" key="1">
    <source>
        <dbReference type="EMBL" id="CAA6803261.1"/>
    </source>
</evidence>
<dbReference type="EMBL" id="CACVAY010000014">
    <property type="protein sequence ID" value="CAA6803261.1"/>
    <property type="molecule type" value="Genomic_DNA"/>
</dbReference>
<name>A0A6S6S4N0_9GAMM</name>
<gene>
    <name evidence="1" type="ORF">HELGO_WM30144</name>
</gene>
<reference evidence="1" key="1">
    <citation type="submission" date="2020-01" db="EMBL/GenBank/DDBJ databases">
        <authorList>
            <person name="Meier V. D."/>
            <person name="Meier V D."/>
        </authorList>
    </citation>
    <scope>NUCLEOTIDE SEQUENCE</scope>
    <source>
        <strain evidence="1">HLG_WM_MAG_07</strain>
    </source>
</reference>
<sequence length="51" mass="5470">MSEEMLSVKGKLGLTNMLGSRQAIEKDLDELAVASKVGGRSALARGCNMRF</sequence>